<evidence type="ECO:0000313" key="2">
    <source>
        <dbReference type="Proteomes" id="UP000604046"/>
    </source>
</evidence>
<gene>
    <name evidence="1" type="ORF">SNAT2548_LOCUS21848</name>
</gene>
<dbReference type="Proteomes" id="UP000604046">
    <property type="component" value="Unassembled WGS sequence"/>
</dbReference>
<dbReference type="InterPro" id="IPR027417">
    <property type="entry name" value="P-loop_NTPase"/>
</dbReference>
<dbReference type="SUPFAM" id="SSF52540">
    <property type="entry name" value="P-loop containing nucleoside triphosphate hydrolases"/>
    <property type="match status" value="1"/>
</dbReference>
<name>A0A812QSE1_9DINO</name>
<proteinExistence type="predicted"/>
<evidence type="ECO:0000313" key="1">
    <source>
        <dbReference type="EMBL" id="CAE7401340.1"/>
    </source>
</evidence>
<sequence>MIPEHVAQLASAQKRMYACCHLQATISYSRSRTVSSRTMSVAFKTTLTLWLLALHCVLDAAHSDDIWATQLLQRKLVLTGTETELGLPEERRNAAEPLWWFHCPKCGTSFVNSLINLPGVCPGLALHRVDSTTLGPCFAPIFLTDVCPAWCSGMECVFPPHQALGNYTDYAAKKGRLVGLFRDPDQRLLSVYHSWGNGPGCVDWSAAANNITLPPFLEYAELEKGGMTYQLTQVDPLGFPLEARRRPMTTEDAKEASRRVREGFAFVGLTEEWDMSVCLFHKMFGGHCHAAEFEDIRPTSPGKNASVDYDTSELMGFHDDIDEVVYSAALDVFKANIALYNVSQDSCQSCFSVRGS</sequence>
<dbReference type="OrthoDB" id="406043at2759"/>
<keyword evidence="2" id="KW-1185">Reference proteome</keyword>
<reference evidence="1" key="1">
    <citation type="submission" date="2021-02" db="EMBL/GenBank/DDBJ databases">
        <authorList>
            <person name="Dougan E. K."/>
            <person name="Rhodes N."/>
            <person name="Thang M."/>
            <person name="Chan C."/>
        </authorList>
    </citation>
    <scope>NUCLEOTIDE SEQUENCE</scope>
</reference>
<dbReference type="EMBL" id="CAJNDS010002264">
    <property type="protein sequence ID" value="CAE7401340.1"/>
    <property type="molecule type" value="Genomic_DNA"/>
</dbReference>
<dbReference type="Gene3D" id="3.40.50.300">
    <property type="entry name" value="P-loop containing nucleotide triphosphate hydrolases"/>
    <property type="match status" value="1"/>
</dbReference>
<accession>A0A812QSE1</accession>
<dbReference type="AlphaFoldDB" id="A0A812QSE1"/>
<comment type="caution">
    <text evidence="1">The sequence shown here is derived from an EMBL/GenBank/DDBJ whole genome shotgun (WGS) entry which is preliminary data.</text>
</comment>
<protein>
    <submittedName>
        <fullName evidence="1">Uncharacterized protein</fullName>
    </submittedName>
</protein>
<organism evidence="1 2">
    <name type="scientific">Symbiodinium natans</name>
    <dbReference type="NCBI Taxonomy" id="878477"/>
    <lineage>
        <taxon>Eukaryota</taxon>
        <taxon>Sar</taxon>
        <taxon>Alveolata</taxon>
        <taxon>Dinophyceae</taxon>
        <taxon>Suessiales</taxon>
        <taxon>Symbiodiniaceae</taxon>
        <taxon>Symbiodinium</taxon>
    </lineage>
</organism>